<dbReference type="Proteomes" id="UP001458880">
    <property type="component" value="Unassembled WGS sequence"/>
</dbReference>
<accession>A0AAW1JU38</accession>
<organism evidence="1 2">
    <name type="scientific">Popillia japonica</name>
    <name type="common">Japanese beetle</name>
    <dbReference type="NCBI Taxonomy" id="7064"/>
    <lineage>
        <taxon>Eukaryota</taxon>
        <taxon>Metazoa</taxon>
        <taxon>Ecdysozoa</taxon>
        <taxon>Arthropoda</taxon>
        <taxon>Hexapoda</taxon>
        <taxon>Insecta</taxon>
        <taxon>Pterygota</taxon>
        <taxon>Neoptera</taxon>
        <taxon>Endopterygota</taxon>
        <taxon>Coleoptera</taxon>
        <taxon>Polyphaga</taxon>
        <taxon>Scarabaeiformia</taxon>
        <taxon>Scarabaeidae</taxon>
        <taxon>Rutelinae</taxon>
        <taxon>Popillia</taxon>
    </lineage>
</organism>
<evidence type="ECO:0000313" key="1">
    <source>
        <dbReference type="EMBL" id="KAK9707649.1"/>
    </source>
</evidence>
<keyword evidence="2" id="KW-1185">Reference proteome</keyword>
<dbReference type="EMBL" id="JASPKY010000345">
    <property type="protein sequence ID" value="KAK9707649.1"/>
    <property type="molecule type" value="Genomic_DNA"/>
</dbReference>
<gene>
    <name evidence="1" type="ORF">QE152_g27731</name>
</gene>
<sequence>MEFLKKKRLRGVKNEMEFLKKKSKENNVLVSRVEIKYEDPLQVKELVQSFARESLGIESKIRDFRKLGPKTCLVELENSNEKRKIMSNKRKLKDLPNRKIFIIDDLTKRKLEMQKKLRMKAIKEKANGIEVTV</sequence>
<comment type="caution">
    <text evidence="1">The sequence shown here is derived from an EMBL/GenBank/DDBJ whole genome shotgun (WGS) entry which is preliminary data.</text>
</comment>
<dbReference type="AlphaFoldDB" id="A0AAW1JU38"/>
<protein>
    <submittedName>
        <fullName evidence="1">Uncharacterized protein</fullName>
    </submittedName>
</protein>
<proteinExistence type="predicted"/>
<name>A0AAW1JU38_POPJA</name>
<reference evidence="1 2" key="1">
    <citation type="journal article" date="2024" name="BMC Genomics">
        <title>De novo assembly and annotation of Popillia japonica's genome with initial clues to its potential as an invasive pest.</title>
        <authorList>
            <person name="Cucini C."/>
            <person name="Boschi S."/>
            <person name="Funari R."/>
            <person name="Cardaioli E."/>
            <person name="Iannotti N."/>
            <person name="Marturano G."/>
            <person name="Paoli F."/>
            <person name="Bruttini M."/>
            <person name="Carapelli A."/>
            <person name="Frati F."/>
            <person name="Nardi F."/>
        </authorList>
    </citation>
    <scope>NUCLEOTIDE SEQUENCE [LARGE SCALE GENOMIC DNA]</scope>
    <source>
        <strain evidence="1">DMR45628</strain>
    </source>
</reference>
<evidence type="ECO:0000313" key="2">
    <source>
        <dbReference type="Proteomes" id="UP001458880"/>
    </source>
</evidence>